<accession>A0A9W6Z7F8</accession>
<feature type="region of interest" description="Disordered" evidence="7">
    <location>
        <begin position="79"/>
        <end position="155"/>
    </location>
</feature>
<dbReference type="GO" id="GO:0030447">
    <property type="term" value="P:filamentous growth"/>
    <property type="evidence" value="ECO:0007669"/>
    <property type="project" value="UniProtKB-ARBA"/>
</dbReference>
<dbReference type="GO" id="GO:0004674">
    <property type="term" value="F:protein serine/threonine kinase activity"/>
    <property type="evidence" value="ECO:0007669"/>
    <property type="project" value="UniProtKB-KW"/>
</dbReference>
<feature type="compositionally biased region" description="Low complexity" evidence="7">
    <location>
        <begin position="1"/>
        <end position="10"/>
    </location>
</feature>
<sequence length="1000" mass="110584">MLNPATATASLPPPTELKERAYITSKSNNQELRLNKTSCTKVKPTSTATSGTKPTTTTASPPATSKKSGLLHSIKTHLPGAHHHRRHKSESAQPHANSTNTPPSSRHSSTSSRKSINFNRNNSHSHSESDLKLIRHKSLPSTNRKLRANSNNINNLNGNANINGNDLHPALKKSISVSVPTTTPVRHIRSFSSTSPSGPAQPGSPLSLTRTKSTGKPKIVYNPYGIFNNHNYQDSRQMFGLGKQKEEEENMLPYPVANPNTYLPKVFKQHHVVALGDKYDIFQDSHTDYLGSGGGATVKKVFAKGNKKELYAVKKFKLFRQEAPDVYYRRVAEEFVATKNLKHLHTVKSYELVKLPAQLQRSWGMIMELYPVDLLTIIKRRSWNSVPVAEKLCFFKQICLGLKYMHEQDIVYLDLKPENILVTESGVLKITDFGCCLFGHEEPGNFKSPVKMSKKMLGTPPYQPPEVSAMKNVLLTERSPYDQFKFDYWSLGMMLFALLWGKTPFQEARVTDLNYIQYEAEHSFFCQVVPGFNRGDVSRVPTLGRFAQNFPDGDSCRIAWRLCSPTPRNRITLPELFGDKYFQNISMCINESQYECNFLHHVGAKYHVFEGVYGDEVELIDIGKTKKTNSVISQKSSANLMRNRSVHRSASNASCSSAAFKQVEQEFNEIKPSTVQFHNNWLLTKEPSSIPKPTLLSAVDPLNTTAHFNSPNNNTITNSYNSTIMNNNETTSLPLRNPSTDSSSTEASLMDHHSRSSSSSRSSKSVSGTDMFEVVKQLETLGESSEEEDDEDASIDSHEMLQSHDHDAEVAVEEASGISDGAIIVNGGADIGASANAGAGSISSDDSKNSSVIHVDFKGGQGEAIKAAVDSKLNLKSGAQADPLYKSTDASVITGGEESNMTKGSSSAIADGASTTTTTTGTTTADDGEDDYKEDELTPEEKYLLERSFVTVDGDVLRYEFTEEDYSQENKVTEFMVVPLCDIEKSLQFDIVTHNHASYV</sequence>
<keyword evidence="10" id="KW-1185">Reference proteome</keyword>
<evidence type="ECO:0000256" key="2">
    <source>
        <dbReference type="ARBA" id="ARBA00022679"/>
    </source>
</evidence>
<feature type="region of interest" description="Disordered" evidence="7">
    <location>
        <begin position="703"/>
        <end position="809"/>
    </location>
</feature>
<gene>
    <name evidence="9" type="ORF">Amon01_000792600</name>
</gene>
<comment type="caution">
    <text evidence="9">The sequence shown here is derived from an EMBL/GenBank/DDBJ whole genome shotgun (WGS) entry which is preliminary data.</text>
</comment>
<feature type="region of interest" description="Disordered" evidence="7">
    <location>
        <begin position="895"/>
        <end position="938"/>
    </location>
</feature>
<evidence type="ECO:0000259" key="8">
    <source>
        <dbReference type="PROSITE" id="PS50011"/>
    </source>
</evidence>
<keyword evidence="2" id="KW-0808">Transferase</keyword>
<keyword evidence="1" id="KW-0723">Serine/threonine-protein kinase</keyword>
<feature type="compositionally biased region" description="Low complexity" evidence="7">
    <location>
        <begin position="756"/>
        <end position="767"/>
    </location>
</feature>
<feature type="compositionally biased region" description="Low complexity" evidence="7">
    <location>
        <begin position="904"/>
        <end position="925"/>
    </location>
</feature>
<dbReference type="PROSITE" id="PS00108">
    <property type="entry name" value="PROTEIN_KINASE_ST"/>
    <property type="match status" value="1"/>
</dbReference>
<dbReference type="PANTHER" id="PTHR24345:SF0">
    <property type="entry name" value="CELL CYCLE SERINE_THREONINE-PROTEIN KINASE CDC5_MSD2"/>
    <property type="match status" value="1"/>
</dbReference>
<organism evidence="9 10">
    <name type="scientific">Ambrosiozyma monospora</name>
    <name type="common">Yeast</name>
    <name type="synonym">Endomycopsis monosporus</name>
    <dbReference type="NCBI Taxonomy" id="43982"/>
    <lineage>
        <taxon>Eukaryota</taxon>
        <taxon>Fungi</taxon>
        <taxon>Dikarya</taxon>
        <taxon>Ascomycota</taxon>
        <taxon>Saccharomycotina</taxon>
        <taxon>Pichiomycetes</taxon>
        <taxon>Pichiales</taxon>
        <taxon>Pichiaceae</taxon>
        <taxon>Ambrosiozyma</taxon>
    </lineage>
</organism>
<dbReference type="Gene3D" id="1.10.510.10">
    <property type="entry name" value="Transferase(Phosphotransferase) domain 1"/>
    <property type="match status" value="1"/>
</dbReference>
<dbReference type="Pfam" id="PF00069">
    <property type="entry name" value="Pkinase"/>
    <property type="match status" value="1"/>
</dbReference>
<evidence type="ECO:0000256" key="6">
    <source>
        <dbReference type="PROSITE-ProRule" id="PRU10141"/>
    </source>
</evidence>
<dbReference type="InterPro" id="IPR000719">
    <property type="entry name" value="Prot_kinase_dom"/>
</dbReference>
<name>A0A9W6Z7F8_AMBMO</name>
<evidence type="ECO:0000313" key="10">
    <source>
        <dbReference type="Proteomes" id="UP001165063"/>
    </source>
</evidence>
<feature type="region of interest" description="Disordered" evidence="7">
    <location>
        <begin position="1"/>
        <end position="67"/>
    </location>
</feature>
<dbReference type="PROSITE" id="PS50011">
    <property type="entry name" value="PROTEIN_KINASE_DOM"/>
    <property type="match status" value="1"/>
</dbReference>
<evidence type="ECO:0000313" key="9">
    <source>
        <dbReference type="EMBL" id="GMG55857.1"/>
    </source>
</evidence>
<dbReference type="Proteomes" id="UP001165063">
    <property type="component" value="Unassembled WGS sequence"/>
</dbReference>
<feature type="compositionally biased region" description="Polar residues" evidence="7">
    <location>
        <begin position="729"/>
        <end position="747"/>
    </location>
</feature>
<dbReference type="InterPro" id="IPR017441">
    <property type="entry name" value="Protein_kinase_ATP_BS"/>
</dbReference>
<keyword evidence="5 6" id="KW-0067">ATP-binding</keyword>
<proteinExistence type="predicted"/>
<dbReference type="GO" id="GO:0005524">
    <property type="term" value="F:ATP binding"/>
    <property type="evidence" value="ECO:0007669"/>
    <property type="project" value="UniProtKB-UniRule"/>
</dbReference>
<feature type="compositionally biased region" description="Low complexity" evidence="7">
    <location>
        <begin position="43"/>
        <end position="67"/>
    </location>
</feature>
<evidence type="ECO:0000256" key="5">
    <source>
        <dbReference type="ARBA" id="ARBA00022840"/>
    </source>
</evidence>
<feature type="domain" description="Protein kinase" evidence="8">
    <location>
        <begin position="284"/>
        <end position="582"/>
    </location>
</feature>
<feature type="compositionally biased region" description="Basic and acidic residues" evidence="7">
    <location>
        <begin position="795"/>
        <end position="809"/>
    </location>
</feature>
<dbReference type="OrthoDB" id="4062651at2759"/>
<protein>
    <submittedName>
        <fullName evidence="9">Unnamed protein product</fullName>
    </submittedName>
</protein>
<reference evidence="9" key="1">
    <citation type="submission" date="2023-04" db="EMBL/GenBank/DDBJ databases">
        <title>Ambrosiozyma monospora NBRC 1965.</title>
        <authorList>
            <person name="Ichikawa N."/>
            <person name="Sato H."/>
            <person name="Tonouchi N."/>
        </authorList>
    </citation>
    <scope>NUCLEOTIDE SEQUENCE</scope>
    <source>
        <strain evidence="9">NBRC 1965</strain>
    </source>
</reference>
<feature type="compositionally biased region" description="Low complexity" evidence="7">
    <location>
        <begin position="709"/>
        <end position="728"/>
    </location>
</feature>
<keyword evidence="3 6" id="KW-0547">Nucleotide-binding</keyword>
<evidence type="ECO:0000256" key="7">
    <source>
        <dbReference type="SAM" id="MobiDB-lite"/>
    </source>
</evidence>
<evidence type="ECO:0000256" key="3">
    <source>
        <dbReference type="ARBA" id="ARBA00022741"/>
    </source>
</evidence>
<feature type="compositionally biased region" description="Acidic residues" evidence="7">
    <location>
        <begin position="784"/>
        <end position="794"/>
    </location>
</feature>
<dbReference type="SMART" id="SM00220">
    <property type="entry name" value="S_TKc"/>
    <property type="match status" value="1"/>
</dbReference>
<evidence type="ECO:0000256" key="1">
    <source>
        <dbReference type="ARBA" id="ARBA00022527"/>
    </source>
</evidence>
<dbReference type="InterPro" id="IPR008271">
    <property type="entry name" value="Ser/Thr_kinase_AS"/>
</dbReference>
<feature type="compositionally biased region" description="Polar residues" evidence="7">
    <location>
        <begin position="24"/>
        <end position="40"/>
    </location>
</feature>
<dbReference type="InterPro" id="IPR011009">
    <property type="entry name" value="Kinase-like_dom_sf"/>
</dbReference>
<evidence type="ECO:0000256" key="4">
    <source>
        <dbReference type="ARBA" id="ARBA00022777"/>
    </source>
</evidence>
<feature type="compositionally biased region" description="Low complexity" evidence="7">
    <location>
        <begin position="97"/>
        <end position="115"/>
    </location>
</feature>
<feature type="binding site" evidence="6">
    <location>
        <position position="315"/>
    </location>
    <ligand>
        <name>ATP</name>
        <dbReference type="ChEBI" id="CHEBI:30616"/>
    </ligand>
</feature>
<dbReference type="PROSITE" id="PS00107">
    <property type="entry name" value="PROTEIN_KINASE_ATP"/>
    <property type="match status" value="1"/>
</dbReference>
<dbReference type="AlphaFoldDB" id="A0A9W6Z7F8"/>
<dbReference type="EMBL" id="BSXU01006394">
    <property type="protein sequence ID" value="GMG55857.1"/>
    <property type="molecule type" value="Genomic_DNA"/>
</dbReference>
<keyword evidence="4" id="KW-0418">Kinase</keyword>
<dbReference type="GO" id="GO:0005634">
    <property type="term" value="C:nucleus"/>
    <property type="evidence" value="ECO:0007669"/>
    <property type="project" value="TreeGrafter"/>
</dbReference>
<feature type="region of interest" description="Disordered" evidence="7">
    <location>
        <begin position="188"/>
        <end position="214"/>
    </location>
</feature>
<dbReference type="SUPFAM" id="SSF56112">
    <property type="entry name" value="Protein kinase-like (PK-like)"/>
    <property type="match status" value="1"/>
</dbReference>
<dbReference type="PANTHER" id="PTHR24345">
    <property type="entry name" value="SERINE/THREONINE-PROTEIN KINASE PLK"/>
    <property type="match status" value="1"/>
</dbReference>